<comment type="caution">
    <text evidence="2">The sequence shown here is derived from an EMBL/GenBank/DDBJ whole genome shotgun (WGS) entry which is preliminary data.</text>
</comment>
<protein>
    <submittedName>
        <fullName evidence="2">Uncharacterized protein</fullName>
    </submittedName>
</protein>
<dbReference type="AlphaFoldDB" id="A0ABD0Q118"/>
<organism evidence="2 3">
    <name type="scientific">Cirrhinus mrigala</name>
    <name type="common">Mrigala</name>
    <dbReference type="NCBI Taxonomy" id="683832"/>
    <lineage>
        <taxon>Eukaryota</taxon>
        <taxon>Metazoa</taxon>
        <taxon>Chordata</taxon>
        <taxon>Craniata</taxon>
        <taxon>Vertebrata</taxon>
        <taxon>Euteleostomi</taxon>
        <taxon>Actinopterygii</taxon>
        <taxon>Neopterygii</taxon>
        <taxon>Teleostei</taxon>
        <taxon>Ostariophysi</taxon>
        <taxon>Cypriniformes</taxon>
        <taxon>Cyprinidae</taxon>
        <taxon>Labeoninae</taxon>
        <taxon>Labeonini</taxon>
        <taxon>Cirrhinus</taxon>
    </lineage>
</organism>
<accession>A0ABD0Q118</accession>
<proteinExistence type="predicted"/>
<feature type="compositionally biased region" description="Low complexity" evidence="1">
    <location>
        <begin position="26"/>
        <end position="37"/>
    </location>
</feature>
<evidence type="ECO:0000256" key="1">
    <source>
        <dbReference type="SAM" id="MobiDB-lite"/>
    </source>
</evidence>
<reference evidence="2 3" key="1">
    <citation type="submission" date="2024-05" db="EMBL/GenBank/DDBJ databases">
        <title>Genome sequencing and assembly of Indian major carp, Cirrhinus mrigala (Hamilton, 1822).</title>
        <authorList>
            <person name="Mohindra V."/>
            <person name="Chowdhury L.M."/>
            <person name="Lal K."/>
            <person name="Jena J.K."/>
        </authorList>
    </citation>
    <scope>NUCLEOTIDE SEQUENCE [LARGE SCALE GENOMIC DNA]</scope>
    <source>
        <strain evidence="2">CM1030</strain>
        <tissue evidence="2">Blood</tissue>
    </source>
</reference>
<name>A0ABD0Q118_CIRMR</name>
<evidence type="ECO:0000313" key="2">
    <source>
        <dbReference type="EMBL" id="KAL0179985.1"/>
    </source>
</evidence>
<evidence type="ECO:0000313" key="3">
    <source>
        <dbReference type="Proteomes" id="UP001529510"/>
    </source>
</evidence>
<feature type="region of interest" description="Disordered" evidence="1">
    <location>
        <begin position="1"/>
        <end position="49"/>
    </location>
</feature>
<dbReference type="EMBL" id="JAMKFB020000012">
    <property type="protein sequence ID" value="KAL0179985.1"/>
    <property type="molecule type" value="Genomic_DNA"/>
</dbReference>
<gene>
    <name evidence="2" type="ORF">M9458_025427</name>
</gene>
<keyword evidence="3" id="KW-1185">Reference proteome</keyword>
<sequence>LIPQHQQGMYAGSAGVSLHQSAVAHGRPGPNGANRPGQQTVPSTAHRPD</sequence>
<dbReference type="Proteomes" id="UP001529510">
    <property type="component" value="Unassembled WGS sequence"/>
</dbReference>
<feature type="non-terminal residue" evidence="2">
    <location>
        <position position="1"/>
    </location>
</feature>
<feature type="non-terminal residue" evidence="2">
    <location>
        <position position="49"/>
    </location>
</feature>